<dbReference type="InterPro" id="IPR001732">
    <property type="entry name" value="UDP-Glc/GDP-Man_DH_N"/>
</dbReference>
<evidence type="ECO:0000313" key="7">
    <source>
        <dbReference type="Proteomes" id="UP001216595"/>
    </source>
</evidence>
<gene>
    <name evidence="6" type="ORF">PQU94_00635</name>
</gene>
<comment type="caution">
    <text evidence="6">The sequence shown here is derived from an EMBL/GenBank/DDBJ whole genome shotgun (WGS) entry which is preliminary data.</text>
</comment>
<dbReference type="NCBIfam" id="TIGR03026">
    <property type="entry name" value="NDP-sugDHase"/>
    <property type="match status" value="1"/>
</dbReference>
<dbReference type="PANTHER" id="PTHR43491:SF2">
    <property type="entry name" value="UDP-N-ACETYL-D-MANNOSAMINE DEHYDROGENASE"/>
    <property type="match status" value="1"/>
</dbReference>
<reference evidence="6 7" key="1">
    <citation type="submission" date="2023-01" db="EMBL/GenBank/DDBJ databases">
        <title>Novel species of the genus Asticcacaulis isolated from rivers.</title>
        <authorList>
            <person name="Lu H."/>
        </authorList>
    </citation>
    <scope>NUCLEOTIDE SEQUENCE [LARGE SCALE GENOMIC DNA]</scope>
    <source>
        <strain evidence="6 7">DXS10W</strain>
    </source>
</reference>
<evidence type="ECO:0000259" key="5">
    <source>
        <dbReference type="SMART" id="SM00984"/>
    </source>
</evidence>
<dbReference type="PIRSF" id="PIRSF500136">
    <property type="entry name" value="UDP_ManNAc_DH"/>
    <property type="match status" value="1"/>
</dbReference>
<dbReference type="Pfam" id="PF03720">
    <property type="entry name" value="UDPG_MGDP_dh_C"/>
    <property type="match status" value="1"/>
</dbReference>
<evidence type="ECO:0000256" key="1">
    <source>
        <dbReference type="ARBA" id="ARBA00006601"/>
    </source>
</evidence>
<comment type="similarity">
    <text evidence="1 4">Belongs to the UDP-glucose/GDP-mannose dehydrogenase family.</text>
</comment>
<dbReference type="SUPFAM" id="SSF48179">
    <property type="entry name" value="6-phosphogluconate dehydrogenase C-terminal domain-like"/>
    <property type="match status" value="1"/>
</dbReference>
<evidence type="ECO:0000256" key="4">
    <source>
        <dbReference type="PIRNR" id="PIRNR000124"/>
    </source>
</evidence>
<feature type="domain" description="UDP-glucose/GDP-mannose dehydrogenase C-terminal" evidence="5">
    <location>
        <begin position="319"/>
        <end position="424"/>
    </location>
</feature>
<dbReference type="InterPro" id="IPR028359">
    <property type="entry name" value="UDP_ManNAc/GlcNAc_DH"/>
</dbReference>
<proteinExistence type="inferred from homology"/>
<dbReference type="PANTHER" id="PTHR43491">
    <property type="entry name" value="UDP-N-ACETYL-D-MANNOSAMINE DEHYDROGENASE"/>
    <property type="match status" value="1"/>
</dbReference>
<dbReference type="RefSeq" id="WP_272739560.1">
    <property type="nucleotide sequence ID" value="NZ_JAQQKW010000001.1"/>
</dbReference>
<dbReference type="InterPro" id="IPR008927">
    <property type="entry name" value="6-PGluconate_DH-like_C_sf"/>
</dbReference>
<dbReference type="PIRSF" id="PIRSF000124">
    <property type="entry name" value="UDPglc_GDPman_dh"/>
    <property type="match status" value="1"/>
</dbReference>
<accession>A0ABT5I9B6</accession>
<dbReference type="InterPro" id="IPR036291">
    <property type="entry name" value="NAD(P)-bd_dom_sf"/>
</dbReference>
<keyword evidence="7" id="KW-1185">Reference proteome</keyword>
<evidence type="ECO:0000313" key="6">
    <source>
        <dbReference type="EMBL" id="MDC7692781.1"/>
    </source>
</evidence>
<dbReference type="SMART" id="SM00984">
    <property type="entry name" value="UDPG_MGDP_dh_C"/>
    <property type="match status" value="1"/>
</dbReference>
<dbReference type="InterPro" id="IPR017476">
    <property type="entry name" value="UDP-Glc/GDP-Man"/>
</dbReference>
<dbReference type="EMBL" id="JAQQKW010000001">
    <property type="protein sequence ID" value="MDC7692781.1"/>
    <property type="molecule type" value="Genomic_DNA"/>
</dbReference>
<sequence>MLPINYRDKKICIIGLGYVGLTLAVAMADAGFRVHGVETNPEILKCLEEGRAHFSEVGLNERLALQINNGRFTFAPKVMPDEETTVYVVTVGTPLNNHKRTNYDSFKAVMAAISTVIQEGDMVVLRSTVRVGVTTEFAKPVLDATGKWYDLAFCPERTLEGKALAELSTLPQVVGGINDRSTFRASQLFSFLTPSIVRVQNSETAEMVKLINNTQRDMIFAFANEVAEMCDQLGISAKEVIASGNLGYPRANLPYPGPVGGPCLEKDPYILAEGLEHIGYKPQISMTGRLWNEGLPQRTVARMASELRERGAPADLKIAVLGAAFKGRPETDDLRGSLVVQIISELKTAFPEAQLTAWDPIVTVPNLKTLGLEAYESVEEAFDGASLVIMQNNHPVLERLKLGKLSELMQKPGLLFDYWHQHDLRVNAELAEGVRYAPLGAFNAKMEIAQ</sequence>
<dbReference type="InterPro" id="IPR014026">
    <property type="entry name" value="UDP-Glc/GDP-Man_DH_dimer"/>
</dbReference>
<dbReference type="Pfam" id="PF03721">
    <property type="entry name" value="UDPG_MGDP_dh_N"/>
    <property type="match status" value="1"/>
</dbReference>
<dbReference type="InterPro" id="IPR036220">
    <property type="entry name" value="UDP-Glc/GDP-Man_DH_C_sf"/>
</dbReference>
<dbReference type="SUPFAM" id="SSF52413">
    <property type="entry name" value="UDP-glucose/GDP-mannose dehydrogenase C-terminal domain"/>
    <property type="match status" value="1"/>
</dbReference>
<keyword evidence="3" id="KW-0520">NAD</keyword>
<protein>
    <submittedName>
        <fullName evidence="6">Nucleotide sugar dehydrogenase</fullName>
    </submittedName>
</protein>
<dbReference type="Gene3D" id="3.40.50.720">
    <property type="entry name" value="NAD(P)-binding Rossmann-like Domain"/>
    <property type="match status" value="2"/>
</dbReference>
<dbReference type="Proteomes" id="UP001216595">
    <property type="component" value="Unassembled WGS sequence"/>
</dbReference>
<evidence type="ECO:0000256" key="3">
    <source>
        <dbReference type="ARBA" id="ARBA00023027"/>
    </source>
</evidence>
<dbReference type="Pfam" id="PF00984">
    <property type="entry name" value="UDPG_MGDP_dh"/>
    <property type="match status" value="1"/>
</dbReference>
<name>A0ABT5I9B6_9CAUL</name>
<keyword evidence="2" id="KW-0560">Oxidoreductase</keyword>
<evidence type="ECO:0000256" key="2">
    <source>
        <dbReference type="ARBA" id="ARBA00023002"/>
    </source>
</evidence>
<organism evidence="6 7">
    <name type="scientific">Asticcacaulis currens</name>
    <dbReference type="NCBI Taxonomy" id="2984210"/>
    <lineage>
        <taxon>Bacteria</taxon>
        <taxon>Pseudomonadati</taxon>
        <taxon>Pseudomonadota</taxon>
        <taxon>Alphaproteobacteria</taxon>
        <taxon>Caulobacterales</taxon>
        <taxon>Caulobacteraceae</taxon>
        <taxon>Asticcacaulis</taxon>
    </lineage>
</organism>
<dbReference type="SUPFAM" id="SSF51735">
    <property type="entry name" value="NAD(P)-binding Rossmann-fold domains"/>
    <property type="match status" value="1"/>
</dbReference>
<dbReference type="InterPro" id="IPR014027">
    <property type="entry name" value="UDP-Glc/GDP-Man_DH_C"/>
</dbReference>